<dbReference type="EMBL" id="CAJOBQ010000217">
    <property type="protein sequence ID" value="CAF4296753.1"/>
    <property type="molecule type" value="Genomic_DNA"/>
</dbReference>
<evidence type="ECO:0000313" key="2">
    <source>
        <dbReference type="EMBL" id="CAF3324969.1"/>
    </source>
</evidence>
<evidence type="ECO:0000313" key="6">
    <source>
        <dbReference type="EMBL" id="CAF4704191.1"/>
    </source>
</evidence>
<accession>A0A820HSU7</accession>
<organism evidence="3 8">
    <name type="scientific">Rotaria socialis</name>
    <dbReference type="NCBI Taxonomy" id="392032"/>
    <lineage>
        <taxon>Eukaryota</taxon>
        <taxon>Metazoa</taxon>
        <taxon>Spiralia</taxon>
        <taxon>Gnathifera</taxon>
        <taxon>Rotifera</taxon>
        <taxon>Eurotatoria</taxon>
        <taxon>Bdelloidea</taxon>
        <taxon>Philodinida</taxon>
        <taxon>Philodinidae</taxon>
        <taxon>Rotaria</taxon>
    </lineage>
</organism>
<dbReference type="EMBL" id="CAJOBS010002774">
    <property type="protein sequence ID" value="CAF4833193.1"/>
    <property type="molecule type" value="Genomic_DNA"/>
</dbReference>
<dbReference type="AlphaFoldDB" id="A0A820HSU7"/>
<dbReference type="EMBL" id="CAJOBR010002787">
    <property type="protein sequence ID" value="CAF4704191.1"/>
    <property type="molecule type" value="Genomic_DNA"/>
</dbReference>
<dbReference type="Proteomes" id="UP000663838">
    <property type="component" value="Unassembled WGS sequence"/>
</dbReference>
<dbReference type="Proteomes" id="UP000663862">
    <property type="component" value="Unassembled WGS sequence"/>
</dbReference>
<dbReference type="Proteomes" id="UP000663851">
    <property type="component" value="Unassembled WGS sequence"/>
</dbReference>
<evidence type="ECO:0000313" key="5">
    <source>
        <dbReference type="EMBL" id="CAF4463954.1"/>
    </source>
</evidence>
<feature type="transmembrane region" description="Helical" evidence="1">
    <location>
        <begin position="20"/>
        <end position="46"/>
    </location>
</feature>
<comment type="caution">
    <text evidence="3">The sequence shown here is derived from an EMBL/GenBank/DDBJ whole genome shotgun (WGS) entry which is preliminary data.</text>
</comment>
<evidence type="ECO:0000256" key="1">
    <source>
        <dbReference type="SAM" id="Phobius"/>
    </source>
</evidence>
<sequence>MMSNIDTAVYVPPRRGINALIPICAICVVLFLIASMIVLALISVYLQRKDIDNLNNDSAQFTTHLTLLNGSLPLGRLSDENCQTIQTVVSISSKDITPKLVFYVNSFVNELNPARLQGNQIDIVGILPGEGRCRFGSCLIDRARAFVALLLVYGQFIINLVLADGKRVNIAATFSSGSVAGQTNNPDIIFYGLNNQNQLLRFNAQTPSSATSTVTITGPHLLKRDTFSNDIQLLNDLSS</sequence>
<keyword evidence="1" id="KW-1133">Transmembrane helix</keyword>
<reference evidence="3" key="1">
    <citation type="submission" date="2021-02" db="EMBL/GenBank/DDBJ databases">
        <authorList>
            <person name="Nowell W R."/>
        </authorList>
    </citation>
    <scope>NUCLEOTIDE SEQUENCE</scope>
</reference>
<name>A0A820HSU7_9BILA</name>
<dbReference type="EMBL" id="CAJOBO010002694">
    <property type="protein sequence ID" value="CAF4463954.1"/>
    <property type="molecule type" value="Genomic_DNA"/>
</dbReference>
<proteinExistence type="predicted"/>
<evidence type="ECO:0000313" key="9">
    <source>
        <dbReference type="Proteomes" id="UP000663873"/>
    </source>
</evidence>
<feature type="transmembrane region" description="Helical" evidence="1">
    <location>
        <begin position="145"/>
        <end position="163"/>
    </location>
</feature>
<dbReference type="EMBL" id="CAJNXB010003574">
    <property type="protein sequence ID" value="CAF3324969.1"/>
    <property type="molecule type" value="Genomic_DNA"/>
</dbReference>
<protein>
    <submittedName>
        <fullName evidence="3">Uncharacterized protein</fullName>
    </submittedName>
</protein>
<dbReference type="Proteomes" id="UP000663873">
    <property type="component" value="Unassembled WGS sequence"/>
</dbReference>
<keyword evidence="9" id="KW-1185">Reference proteome</keyword>
<dbReference type="Proteomes" id="UP000663848">
    <property type="component" value="Unassembled WGS sequence"/>
</dbReference>
<evidence type="ECO:0000313" key="4">
    <source>
        <dbReference type="EMBL" id="CAF4355547.1"/>
    </source>
</evidence>
<dbReference type="EMBL" id="CAJOBP010002455">
    <property type="protein sequence ID" value="CAF4355547.1"/>
    <property type="molecule type" value="Genomic_DNA"/>
</dbReference>
<gene>
    <name evidence="5" type="ORF">HFQ381_LOCUS24889</name>
    <name evidence="6" type="ORF">QYT958_LOCUS17963</name>
    <name evidence="2" type="ORF">TIS948_LOCUS20593</name>
    <name evidence="7" type="ORF">TOA249_LOCUS25476</name>
    <name evidence="3" type="ORF">TSG867_LOCUS5980</name>
    <name evidence="4" type="ORF">UJA718_LOCUS16087</name>
</gene>
<dbReference type="Proteomes" id="UP000663825">
    <property type="component" value="Unassembled WGS sequence"/>
</dbReference>
<keyword evidence="1" id="KW-0472">Membrane</keyword>
<keyword evidence="1" id="KW-0812">Transmembrane</keyword>
<evidence type="ECO:0000313" key="8">
    <source>
        <dbReference type="Proteomes" id="UP000663862"/>
    </source>
</evidence>
<evidence type="ECO:0000313" key="7">
    <source>
        <dbReference type="EMBL" id="CAF4833193.1"/>
    </source>
</evidence>
<evidence type="ECO:0000313" key="3">
    <source>
        <dbReference type="EMBL" id="CAF4296753.1"/>
    </source>
</evidence>